<feature type="transmembrane region" description="Helical" evidence="7">
    <location>
        <begin position="205"/>
        <end position="228"/>
    </location>
</feature>
<dbReference type="InterPro" id="IPR004324">
    <property type="entry name" value="FBT"/>
</dbReference>
<evidence type="ECO:0000256" key="6">
    <source>
        <dbReference type="ARBA" id="ARBA00023136"/>
    </source>
</evidence>
<evidence type="ECO:0000256" key="1">
    <source>
        <dbReference type="ARBA" id="ARBA00004141"/>
    </source>
</evidence>
<dbReference type="Pfam" id="PF03092">
    <property type="entry name" value="BT1"/>
    <property type="match status" value="1"/>
</dbReference>
<feature type="transmembrane region" description="Helical" evidence="7">
    <location>
        <begin position="234"/>
        <end position="251"/>
    </location>
</feature>
<feature type="transmembrane region" description="Helical" evidence="7">
    <location>
        <begin position="323"/>
        <end position="342"/>
    </location>
</feature>
<evidence type="ECO:0000256" key="3">
    <source>
        <dbReference type="ARBA" id="ARBA00022448"/>
    </source>
</evidence>
<keyword evidence="5 7" id="KW-1133">Transmembrane helix</keyword>
<dbReference type="OMA" id="AICWAAI"/>
<feature type="transmembrane region" description="Helical" evidence="7">
    <location>
        <begin position="354"/>
        <end position="373"/>
    </location>
</feature>
<evidence type="ECO:0000256" key="7">
    <source>
        <dbReference type="SAM" id="Phobius"/>
    </source>
</evidence>
<dbReference type="SUPFAM" id="SSF103473">
    <property type="entry name" value="MFS general substrate transporter"/>
    <property type="match status" value="1"/>
</dbReference>
<dbReference type="Gene3D" id="1.20.1250.20">
    <property type="entry name" value="MFS general substrate transporter like domains"/>
    <property type="match status" value="1"/>
</dbReference>
<feature type="transmembrane region" description="Helical" evidence="7">
    <location>
        <begin position="165"/>
        <end position="184"/>
    </location>
</feature>
<feature type="transmembrane region" description="Helical" evidence="7">
    <location>
        <begin position="139"/>
        <end position="159"/>
    </location>
</feature>
<dbReference type="PANTHER" id="PTHR31585:SF6">
    <property type="entry name" value="FOLATE-BIOPTERIN TRANSPORTER 2-RELATED"/>
    <property type="match status" value="1"/>
</dbReference>
<reference evidence="8 9" key="1">
    <citation type="journal article" date="2021" name="Nat. Plants">
        <title>The Taxus genome provides insights into paclitaxel biosynthesis.</title>
        <authorList>
            <person name="Xiong X."/>
            <person name="Gou J."/>
            <person name="Liao Q."/>
            <person name="Li Y."/>
            <person name="Zhou Q."/>
            <person name="Bi G."/>
            <person name="Li C."/>
            <person name="Du R."/>
            <person name="Wang X."/>
            <person name="Sun T."/>
            <person name="Guo L."/>
            <person name="Liang H."/>
            <person name="Lu P."/>
            <person name="Wu Y."/>
            <person name="Zhang Z."/>
            <person name="Ro D.K."/>
            <person name="Shang Y."/>
            <person name="Huang S."/>
            <person name="Yan J."/>
        </authorList>
    </citation>
    <scope>NUCLEOTIDE SEQUENCE [LARGE SCALE GENOMIC DNA]</scope>
    <source>
        <strain evidence="8">Ta-2019</strain>
    </source>
</reference>
<dbReference type="InterPro" id="IPR036259">
    <property type="entry name" value="MFS_trans_sf"/>
</dbReference>
<accession>A0AA38GS89</accession>
<evidence type="ECO:0000313" key="9">
    <source>
        <dbReference type="Proteomes" id="UP000824469"/>
    </source>
</evidence>
<protein>
    <submittedName>
        <fullName evidence="8">Uncharacterized protein</fullName>
    </submittedName>
</protein>
<evidence type="ECO:0000313" key="8">
    <source>
        <dbReference type="EMBL" id="KAH9327040.1"/>
    </source>
</evidence>
<proteinExistence type="inferred from homology"/>
<comment type="caution">
    <text evidence="8">The sequence shown here is derived from an EMBL/GenBank/DDBJ whole genome shotgun (WGS) entry which is preliminary data.</text>
</comment>
<dbReference type="NCBIfam" id="TIGR00788">
    <property type="entry name" value="fbt"/>
    <property type="match status" value="1"/>
</dbReference>
<evidence type="ECO:0000256" key="5">
    <source>
        <dbReference type="ARBA" id="ARBA00022989"/>
    </source>
</evidence>
<keyword evidence="9" id="KW-1185">Reference proteome</keyword>
<keyword evidence="3" id="KW-0813">Transport</keyword>
<feature type="transmembrane region" description="Helical" evidence="7">
    <location>
        <begin position="54"/>
        <end position="79"/>
    </location>
</feature>
<evidence type="ECO:0000256" key="4">
    <source>
        <dbReference type="ARBA" id="ARBA00022692"/>
    </source>
</evidence>
<name>A0AA38GS89_TAXCH</name>
<sequence>MKEEEEAVPILVNVSRQDAEADTDIGILTSEIEVASGRQWSGVVYNPCKYVKSFLQWFAVMREAFGGPFLGVVMIVYGVSQGYAETMKQLATNYYWRDVQKMQPASTQIFMAVSSIPWDIKPIYGLITDTFPIGGYRRWPYLAICGFAGCLCLWTLSFFKLTPWIATLLMAGVAICTAFPDVVADAAVAQRSKTIPKLASDLQSLSWGSLAVGGFFGCGVSGAAVHGLGPQRSYLLVSIAPVMLIVAALVLPESRSPKAGLDFQFGALMHTLRLFGKTLRDPTLWRPALYIYLSQGFLCPDISEAMFFWLTDPVVGPGFNEEFMALVNAAGYLAMFFGVAGYNYWFRCQTFRKMFLWSQVTSSFIGLLDIILVSRMNLRMHIPDQAFVLGDRALTDAISKLQLMPMLVLSSQLCPIGIEGTVFAFLMSVSNFGNTSGTWLGALLLKWLHIQKDDYSRLWLAVLIRSLMRLSPLFFIFLVPESTVENIKPPNVALTNDLEMEETAKDINLFKKVPVHDSDG</sequence>
<dbReference type="InterPro" id="IPR039309">
    <property type="entry name" value="BT1"/>
</dbReference>
<dbReference type="EMBL" id="JAHRHJ020000002">
    <property type="protein sequence ID" value="KAH9327040.1"/>
    <property type="molecule type" value="Genomic_DNA"/>
</dbReference>
<dbReference type="CDD" id="cd17484">
    <property type="entry name" value="MFS_FBT"/>
    <property type="match status" value="1"/>
</dbReference>
<organism evidence="8 9">
    <name type="scientific">Taxus chinensis</name>
    <name type="common">Chinese yew</name>
    <name type="synonym">Taxus wallichiana var. chinensis</name>
    <dbReference type="NCBI Taxonomy" id="29808"/>
    <lineage>
        <taxon>Eukaryota</taxon>
        <taxon>Viridiplantae</taxon>
        <taxon>Streptophyta</taxon>
        <taxon>Embryophyta</taxon>
        <taxon>Tracheophyta</taxon>
        <taxon>Spermatophyta</taxon>
        <taxon>Pinopsida</taxon>
        <taxon>Pinidae</taxon>
        <taxon>Conifers II</taxon>
        <taxon>Cupressales</taxon>
        <taxon>Taxaceae</taxon>
        <taxon>Taxus</taxon>
    </lineage>
</organism>
<gene>
    <name evidence="8" type="ORF">KI387_007218</name>
</gene>
<keyword evidence="6 7" id="KW-0472">Membrane</keyword>
<evidence type="ECO:0000256" key="2">
    <source>
        <dbReference type="ARBA" id="ARBA00007015"/>
    </source>
</evidence>
<dbReference type="AlphaFoldDB" id="A0AA38GS89"/>
<comment type="subcellular location">
    <subcellularLocation>
        <location evidence="1">Membrane</location>
        <topology evidence="1">Multi-pass membrane protein</topology>
    </subcellularLocation>
</comment>
<dbReference type="GO" id="GO:0016020">
    <property type="term" value="C:membrane"/>
    <property type="evidence" value="ECO:0007669"/>
    <property type="project" value="UniProtKB-SubCell"/>
</dbReference>
<keyword evidence="4 7" id="KW-0812">Transmembrane</keyword>
<feature type="transmembrane region" description="Helical" evidence="7">
    <location>
        <begin position="289"/>
        <end position="311"/>
    </location>
</feature>
<dbReference type="Proteomes" id="UP000824469">
    <property type="component" value="Unassembled WGS sequence"/>
</dbReference>
<comment type="similarity">
    <text evidence="2">Belongs to the major facilitator superfamily. Folate-biopterin transporter (TC 2.A.71) family.</text>
</comment>
<dbReference type="PANTHER" id="PTHR31585">
    <property type="entry name" value="FOLATE-BIOPTERIN TRANSPORTER 1, CHLOROPLASTIC"/>
    <property type="match status" value="1"/>
</dbReference>